<keyword evidence="9" id="KW-1185">Reference proteome</keyword>
<dbReference type="PANTHER" id="PTHR43116:SF3">
    <property type="entry name" value="CLASS I PEPTIDE CHAIN RELEASE FACTOR"/>
    <property type="match status" value="1"/>
</dbReference>
<keyword evidence="4" id="KW-0963">Cytoplasm</keyword>
<dbReference type="InterPro" id="IPR005139">
    <property type="entry name" value="PCRF"/>
</dbReference>
<dbReference type="NCBIfam" id="TIGR00020">
    <property type="entry name" value="prfB"/>
    <property type="match status" value="1"/>
</dbReference>
<dbReference type="InterPro" id="IPR004374">
    <property type="entry name" value="PrfB"/>
</dbReference>
<evidence type="ECO:0000256" key="2">
    <source>
        <dbReference type="ARBA" id="ARBA00022481"/>
    </source>
</evidence>
<feature type="modified residue" description="N5-methylglutamine" evidence="4">
    <location>
        <position position="246"/>
    </location>
</feature>
<dbReference type="PROSITE" id="PS00745">
    <property type="entry name" value="RF_PROK_I"/>
    <property type="match status" value="1"/>
</dbReference>
<keyword evidence="3 4" id="KW-0648">Protein biosynthesis</keyword>
<gene>
    <name evidence="4 8" type="primary">prfB</name>
    <name evidence="8" type="ORF">QQA45_04305</name>
</gene>
<evidence type="ECO:0000256" key="4">
    <source>
        <dbReference type="HAMAP-Rule" id="MF_00094"/>
    </source>
</evidence>
<evidence type="ECO:0000313" key="9">
    <source>
        <dbReference type="Proteomes" id="UP001225134"/>
    </source>
</evidence>
<accession>A0ABT7HLV3</accession>
<proteinExistence type="inferred from homology"/>
<comment type="similarity">
    <text evidence="1 4">Belongs to the prokaryotic/mitochondrial release factor family.</text>
</comment>
<dbReference type="InterPro" id="IPR045853">
    <property type="entry name" value="Pep_chain_release_fac_I_sf"/>
</dbReference>
<dbReference type="EMBL" id="JASSPP010000006">
    <property type="protein sequence ID" value="MDK9580736.1"/>
    <property type="molecule type" value="Genomic_DNA"/>
</dbReference>
<keyword evidence="2 4" id="KW-0488">Methylation</keyword>
<dbReference type="SUPFAM" id="SSF75620">
    <property type="entry name" value="Release factor"/>
    <property type="match status" value="1"/>
</dbReference>
<keyword evidence="6" id="KW-0175">Coiled coil</keyword>
<feature type="domain" description="Prokaryotic-type class I peptide chain release factors" evidence="7">
    <location>
        <begin position="239"/>
        <end position="255"/>
    </location>
</feature>
<comment type="caution">
    <text evidence="8">The sequence shown here is derived from an EMBL/GenBank/DDBJ whole genome shotgun (WGS) entry which is preliminary data.</text>
</comment>
<protein>
    <recommendedName>
        <fullName evidence="4 5">Peptide chain release factor 2</fullName>
        <shortName evidence="4">RF-2</shortName>
    </recommendedName>
</protein>
<evidence type="ECO:0000256" key="6">
    <source>
        <dbReference type="SAM" id="Coils"/>
    </source>
</evidence>
<dbReference type="Gene3D" id="1.20.58.410">
    <property type="entry name" value="Release factor"/>
    <property type="match status" value="1"/>
</dbReference>
<evidence type="ECO:0000259" key="7">
    <source>
        <dbReference type="PROSITE" id="PS00745"/>
    </source>
</evidence>
<dbReference type="HAMAP" id="MF_00094">
    <property type="entry name" value="Rel_fac_2"/>
    <property type="match status" value="1"/>
</dbReference>
<dbReference type="Gene3D" id="3.30.160.20">
    <property type="match status" value="1"/>
</dbReference>
<evidence type="ECO:0000313" key="8">
    <source>
        <dbReference type="EMBL" id="MDK9580736.1"/>
    </source>
</evidence>
<name>A0ABT7HLV3_9FUSO</name>
<organism evidence="8 9">
    <name type="scientific">Sneathia sanguinegens</name>
    <dbReference type="NCBI Taxonomy" id="40543"/>
    <lineage>
        <taxon>Bacteria</taxon>
        <taxon>Fusobacteriati</taxon>
        <taxon>Fusobacteriota</taxon>
        <taxon>Fusobacteriia</taxon>
        <taxon>Fusobacteriales</taxon>
        <taxon>Leptotrichiaceae</taxon>
        <taxon>Sneathia</taxon>
    </lineage>
</organism>
<sequence>MEVFEIKKESINIYDNIKGTFEVEKKKKKIQELESQMMQEDFWDRKDNQEVLQEINILKLTLEQIEKINEVYSNIEILIDFIESGDENSKKELEKTYEEFVEITTEFSNKILLSDKYDTYNAIVTINSGAGGTEACDWTNMVFRMYERWANKKGFRCIVLDMLAGEEAGIKSITFNVKGAYAYGLLACEKGVHRLVRISPFDSNARRHTSFTAVNVIPEIENDLDVNLNMADLVIDTYRSSGAGGQHVNTTDSAVRITHKPTGIVVTCQNERSQIKNKESAMKVLKARLFEVEQERKRQEMKEIKGEENKIEWGSQIRSYVMQPYKLVKDHRTKYEEGNVDKVLDGDIDEFINAYLKFKSQKIPLFSK</sequence>
<reference evidence="8 9" key="1">
    <citation type="submission" date="2023-06" db="EMBL/GenBank/DDBJ databases">
        <title>Antibody response to the Sneathia vaginalis cytopathogenic toxin A during pregnancy.</title>
        <authorList>
            <person name="Mccoy Z.T."/>
            <person name="Serrano M.G."/>
            <person name="Spaine K."/>
            <person name="Edwards D.J."/>
            <person name="Buck G.A."/>
            <person name="Jefferson K."/>
        </authorList>
    </citation>
    <scope>NUCLEOTIDE SEQUENCE [LARGE SCALE GENOMIC DNA]</scope>
    <source>
        <strain evidence="8 9">CCUG 42621</strain>
    </source>
</reference>
<evidence type="ECO:0000256" key="1">
    <source>
        <dbReference type="ARBA" id="ARBA00010835"/>
    </source>
</evidence>
<feature type="coiled-coil region" evidence="6">
    <location>
        <begin position="268"/>
        <end position="310"/>
    </location>
</feature>
<dbReference type="SMART" id="SM00937">
    <property type="entry name" value="PCRF"/>
    <property type="match status" value="1"/>
</dbReference>
<evidence type="ECO:0000256" key="5">
    <source>
        <dbReference type="NCBIfam" id="TIGR00020"/>
    </source>
</evidence>
<evidence type="ECO:0000256" key="3">
    <source>
        <dbReference type="ARBA" id="ARBA00022917"/>
    </source>
</evidence>
<dbReference type="InterPro" id="IPR000352">
    <property type="entry name" value="Pep_chain_release_fac_I"/>
</dbReference>
<dbReference type="RefSeq" id="WP_285153007.1">
    <property type="nucleotide sequence ID" value="NZ_JASSPP010000006.1"/>
</dbReference>
<dbReference type="PANTHER" id="PTHR43116">
    <property type="entry name" value="PEPTIDE CHAIN RELEASE FACTOR 2"/>
    <property type="match status" value="1"/>
</dbReference>
<dbReference type="Proteomes" id="UP001225134">
    <property type="component" value="Unassembled WGS sequence"/>
</dbReference>
<comment type="function">
    <text evidence="4">Peptide chain release factor 2 directs the termination of translation in response to the peptide chain termination codons UGA and UAA.</text>
</comment>
<comment type="PTM">
    <text evidence="4">Methylated by PrmC. Methylation increases the termination efficiency of RF2.</text>
</comment>
<dbReference type="Pfam" id="PF03462">
    <property type="entry name" value="PCRF"/>
    <property type="match status" value="1"/>
</dbReference>
<comment type="subcellular location">
    <subcellularLocation>
        <location evidence="4">Cytoplasm</location>
    </subcellularLocation>
</comment>
<dbReference type="Pfam" id="PF00472">
    <property type="entry name" value="RF-1"/>
    <property type="match status" value="1"/>
</dbReference>
<dbReference type="Gene3D" id="3.30.70.1660">
    <property type="match status" value="1"/>
</dbReference>